<dbReference type="SUPFAM" id="SSF53300">
    <property type="entry name" value="vWA-like"/>
    <property type="match status" value="3"/>
</dbReference>
<feature type="domain" description="VWFA" evidence="3">
    <location>
        <begin position="693"/>
        <end position="869"/>
    </location>
</feature>
<feature type="compositionally biased region" description="Pro residues" evidence="1">
    <location>
        <begin position="464"/>
        <end position="477"/>
    </location>
</feature>
<keyword evidence="2" id="KW-0472">Membrane</keyword>
<dbReference type="InterPro" id="IPR002035">
    <property type="entry name" value="VWF_A"/>
</dbReference>
<name>A0A914ZQH9_PARUN</name>
<reference evidence="5" key="1">
    <citation type="submission" date="2022-11" db="UniProtKB">
        <authorList>
            <consortium name="WormBaseParasite"/>
        </authorList>
    </citation>
    <scope>IDENTIFICATION</scope>
</reference>
<evidence type="ECO:0000256" key="1">
    <source>
        <dbReference type="SAM" id="MobiDB-lite"/>
    </source>
</evidence>
<evidence type="ECO:0000259" key="3">
    <source>
        <dbReference type="PROSITE" id="PS50234"/>
    </source>
</evidence>
<organism evidence="4 5">
    <name type="scientific">Parascaris univalens</name>
    <name type="common">Nematode worm</name>
    <dbReference type="NCBI Taxonomy" id="6257"/>
    <lineage>
        <taxon>Eukaryota</taxon>
        <taxon>Metazoa</taxon>
        <taxon>Ecdysozoa</taxon>
        <taxon>Nematoda</taxon>
        <taxon>Chromadorea</taxon>
        <taxon>Rhabditida</taxon>
        <taxon>Spirurina</taxon>
        <taxon>Ascaridomorpha</taxon>
        <taxon>Ascaridoidea</taxon>
        <taxon>Ascarididae</taxon>
        <taxon>Parascaris</taxon>
    </lineage>
</organism>
<feature type="compositionally biased region" description="Low complexity" evidence="1">
    <location>
        <begin position="412"/>
        <end position="463"/>
    </location>
</feature>
<feature type="domain" description="VWFA" evidence="3">
    <location>
        <begin position="230"/>
        <end position="381"/>
    </location>
</feature>
<evidence type="ECO:0000313" key="5">
    <source>
        <dbReference type="WBParaSite" id="PgB09_g053_t08"/>
    </source>
</evidence>
<feature type="region of interest" description="Disordered" evidence="1">
    <location>
        <begin position="408"/>
        <end position="489"/>
    </location>
</feature>
<protein>
    <submittedName>
        <fullName evidence="5">VWFA domain-containing protein</fullName>
    </submittedName>
</protein>
<dbReference type="PANTHER" id="PTHR24020">
    <property type="entry name" value="COLLAGEN ALPHA"/>
    <property type="match status" value="1"/>
</dbReference>
<accession>A0A914ZQH9</accession>
<dbReference type="InterPro" id="IPR036465">
    <property type="entry name" value="vWFA_dom_sf"/>
</dbReference>
<dbReference type="AlphaFoldDB" id="A0A914ZQH9"/>
<feature type="compositionally biased region" description="Low complexity" evidence="1">
    <location>
        <begin position="478"/>
        <end position="487"/>
    </location>
</feature>
<keyword evidence="2" id="KW-0812">Transmembrane</keyword>
<dbReference type="WBParaSite" id="PgB09_g053_t08">
    <property type="protein sequence ID" value="PgB09_g053_t08"/>
    <property type="gene ID" value="PgB09_g053"/>
</dbReference>
<evidence type="ECO:0000256" key="2">
    <source>
        <dbReference type="SAM" id="Phobius"/>
    </source>
</evidence>
<dbReference type="PROSITE" id="PS50234">
    <property type="entry name" value="VWFA"/>
    <property type="match status" value="3"/>
</dbReference>
<dbReference type="PANTHER" id="PTHR24020:SF84">
    <property type="entry name" value="VWFA DOMAIN-CONTAINING PROTEIN"/>
    <property type="match status" value="1"/>
</dbReference>
<evidence type="ECO:0000313" key="4">
    <source>
        <dbReference type="Proteomes" id="UP000887569"/>
    </source>
</evidence>
<keyword evidence="4" id="KW-1185">Reference proteome</keyword>
<dbReference type="Pfam" id="PF00092">
    <property type="entry name" value="VWA"/>
    <property type="match status" value="1"/>
</dbReference>
<proteinExistence type="predicted"/>
<feature type="transmembrane region" description="Helical" evidence="2">
    <location>
        <begin position="24"/>
        <end position="46"/>
    </location>
</feature>
<keyword evidence="2" id="KW-1133">Transmembrane helix</keyword>
<sequence length="869" mass="93694">TSFVQFSFSAPMLNLIAVNLGMRVFFWLNLIAGAICVAGIIAGLIVQFKNKNKSNDTNAVTFYFTTQFATTSYDEVIADYSAVANRIQAQLTNQLNEATTGNRNSGQERGMCCRGATVTVLGIGENPDGGVNVVCGISYTASRAPSLIELHAKINSIPGAAVVKAIDSSELDGVAPSEQVCSPSECSAGTLTTLFQSLTCPPCPTEKECPSIPACPTKPTYPVGLSCKADLGILLDSSSAISRVEYKEMIDFIRDQLAPMWIIGTKSTEVVLGIYSAEKVVWKSNNFSYVDNSELEHDLDDLSNEESLGSPGLKRALAGMRSIVNNRRVDTKIVTIVFTSTSSQADIDASMDDANALTKDDDTLIMVGINEKVNVHMLSTLNAFTVQGSSFDDKIALQINSAICIGKPNPPHSSTSTPSTTPISTQPPSTAPISTQPPSTTPVSTQPPSTTAISTQSPSTTPIPTQPPSTTPIPTQPPSTTLISTQPRPNANLPCNIDVGVYLDGSTAISRAEYAEEVRFLQEKLAKKWYVSPSWTDVSIGAYGSDGAPWFGGFWYHEAESYEIDLKNMSNIGPLGPPSVERALIATKWLIENRQRYMHVAAYIIFTYTSNETDLSAAKPYADYVATSGNDLIVVGMGSDFNANTLQNILGLQPITSITFSDALADEIADAICKDKTTVPTHPPRPGLGCDVDVLIAMDLSKAVPANSYSNQFNFLRDQVVSTWNINPWETEVAVGMFQSTTASWGAYAFRYANDAAFNEIFSIYAKKTPRYSTNIAFGMESIQSKIEERRPGKRVAALAFLYSAEQADIEAAQPFAEQIVSDGDKLLIIAVGSSANVDLFRMLSNETLQLMDFNANAANQINEMICAQ</sequence>
<dbReference type="Gene3D" id="3.40.50.410">
    <property type="entry name" value="von Willebrand factor, type A domain"/>
    <property type="match status" value="3"/>
</dbReference>
<dbReference type="Proteomes" id="UP000887569">
    <property type="component" value="Unplaced"/>
</dbReference>
<dbReference type="InterPro" id="IPR050525">
    <property type="entry name" value="ECM_Assembly_Org"/>
</dbReference>
<feature type="domain" description="VWFA" evidence="3">
    <location>
        <begin position="498"/>
        <end position="672"/>
    </location>
</feature>